<protein>
    <recommendedName>
        <fullName evidence="2">WAP domain-containing protein</fullName>
    </recommendedName>
</protein>
<dbReference type="SUPFAM" id="SSF57256">
    <property type="entry name" value="Elafin-like"/>
    <property type="match status" value="1"/>
</dbReference>
<feature type="chain" id="PRO_5044876218" description="WAP domain-containing protein" evidence="1">
    <location>
        <begin position="20"/>
        <end position="118"/>
    </location>
</feature>
<reference evidence="3 4" key="1">
    <citation type="submission" date="2024-11" db="EMBL/GenBank/DDBJ databases">
        <title>Chromosome-level genome assembly of the freshwater bivalve Anodonta woodiana.</title>
        <authorList>
            <person name="Chen X."/>
        </authorList>
    </citation>
    <scope>NUCLEOTIDE SEQUENCE [LARGE SCALE GENOMIC DNA]</scope>
    <source>
        <strain evidence="3">MN2024</strain>
        <tissue evidence="3">Gills</tissue>
    </source>
</reference>
<comment type="caution">
    <text evidence="3">The sequence shown here is derived from an EMBL/GenBank/DDBJ whole genome shotgun (WGS) entry which is preliminary data.</text>
</comment>
<evidence type="ECO:0000259" key="2">
    <source>
        <dbReference type="Pfam" id="PF00095"/>
    </source>
</evidence>
<keyword evidence="1" id="KW-0732">Signal</keyword>
<accession>A0ABD3W8Z5</accession>
<organism evidence="3 4">
    <name type="scientific">Sinanodonta woodiana</name>
    <name type="common">Chinese pond mussel</name>
    <name type="synonym">Anodonta woodiana</name>
    <dbReference type="NCBI Taxonomy" id="1069815"/>
    <lineage>
        <taxon>Eukaryota</taxon>
        <taxon>Metazoa</taxon>
        <taxon>Spiralia</taxon>
        <taxon>Lophotrochozoa</taxon>
        <taxon>Mollusca</taxon>
        <taxon>Bivalvia</taxon>
        <taxon>Autobranchia</taxon>
        <taxon>Heteroconchia</taxon>
        <taxon>Palaeoheterodonta</taxon>
        <taxon>Unionida</taxon>
        <taxon>Unionoidea</taxon>
        <taxon>Unionidae</taxon>
        <taxon>Unioninae</taxon>
        <taxon>Sinanodonta</taxon>
    </lineage>
</organism>
<name>A0ABD3W8Z5_SINWO</name>
<dbReference type="AlphaFoldDB" id="A0ABD3W8Z5"/>
<feature type="signal peptide" evidence="1">
    <location>
        <begin position="1"/>
        <end position="19"/>
    </location>
</feature>
<evidence type="ECO:0000313" key="4">
    <source>
        <dbReference type="Proteomes" id="UP001634394"/>
    </source>
</evidence>
<gene>
    <name evidence="3" type="ORF">ACJMK2_038427</name>
</gene>
<dbReference type="Pfam" id="PF00095">
    <property type="entry name" value="WAP"/>
    <property type="match status" value="1"/>
</dbReference>
<evidence type="ECO:0000313" key="3">
    <source>
        <dbReference type="EMBL" id="KAL3870357.1"/>
    </source>
</evidence>
<proteinExistence type="predicted"/>
<dbReference type="Proteomes" id="UP001634394">
    <property type="component" value="Unassembled WGS sequence"/>
</dbReference>
<dbReference type="InterPro" id="IPR008197">
    <property type="entry name" value="WAP_dom"/>
</dbReference>
<keyword evidence="4" id="KW-1185">Reference proteome</keyword>
<evidence type="ECO:0000256" key="1">
    <source>
        <dbReference type="SAM" id="SignalP"/>
    </source>
</evidence>
<dbReference type="Gene3D" id="4.10.75.10">
    <property type="entry name" value="Elafin-like"/>
    <property type="match status" value="1"/>
</dbReference>
<feature type="domain" description="WAP" evidence="2">
    <location>
        <begin position="65"/>
        <end position="108"/>
    </location>
</feature>
<dbReference type="InterPro" id="IPR036645">
    <property type="entry name" value="Elafin-like_sf"/>
</dbReference>
<sequence length="118" mass="12778">MKVCLLFIVVLCMFHLTHAFQVYVPDCIDLHGNVLECTGGFTCQKDINGVGECVFTEIPEAPSSACPSPEEIEAQEEMTGQVGNSCTSDLDCSEEQICCATNSGTRCSNFIAQTVPFK</sequence>
<dbReference type="EMBL" id="JBJQND010000007">
    <property type="protein sequence ID" value="KAL3870357.1"/>
    <property type="molecule type" value="Genomic_DNA"/>
</dbReference>